<keyword evidence="1" id="KW-1185">Reference proteome</keyword>
<name>A0A1U8P7S4_GOSHI</name>
<dbReference type="PANTHER" id="PTHR48475">
    <property type="entry name" value="RIBONUCLEASE H"/>
    <property type="match status" value="1"/>
</dbReference>
<sequence>MLESAALNGRRTRWQVLLSEFDMIYVNEKAVKGSTIADFLANRASEDYEPLKFDFSNEDIMYVATTEEDTPEDLPWKLNFDGASNVFEYEACIMKICAAIERKINVLEVFDDITFCYLLRDENQMADVLATLASMIRVNKREDMEPILMSIYKVLTHCYNIDEDKERDDYPWYHDILQYMKNREYPDQTTKNDRKTLRRLASECVLDGEIPYKRRKDQVPLRCVDAIEAKEILKEVHEVLPIEAEIPSLWVLSELRLDEAKWIQSRYDQLNLIEEKRLKAIRYGQMYQKRMTRAYKKKVRPRVFHGGDLRKWTIKAFPTQ</sequence>
<dbReference type="RefSeq" id="XP_016747180.1">
    <property type="nucleotide sequence ID" value="XM_016891691.1"/>
</dbReference>
<reference evidence="1" key="1">
    <citation type="journal article" date="2020" name="Nat. Genet.">
        <title>Genomic diversifications of five Gossypium allopolyploid species and their impact on cotton improvement.</title>
        <authorList>
            <person name="Chen Z.J."/>
            <person name="Sreedasyam A."/>
            <person name="Ando A."/>
            <person name="Song Q."/>
            <person name="De Santiago L.M."/>
            <person name="Hulse-Kemp A.M."/>
            <person name="Ding M."/>
            <person name="Ye W."/>
            <person name="Kirkbride R.C."/>
            <person name="Jenkins J."/>
            <person name="Plott C."/>
            <person name="Lovell J."/>
            <person name="Lin Y.M."/>
            <person name="Vaughn R."/>
            <person name="Liu B."/>
            <person name="Simpson S."/>
            <person name="Scheffler B.E."/>
            <person name="Wen L."/>
            <person name="Saski C.A."/>
            <person name="Grover C.E."/>
            <person name="Hu G."/>
            <person name="Conover J.L."/>
            <person name="Carlson J.W."/>
            <person name="Shu S."/>
            <person name="Boston L.B."/>
            <person name="Williams M."/>
            <person name="Peterson D.G."/>
            <person name="McGee K."/>
            <person name="Jones D.C."/>
            <person name="Wendel J.F."/>
            <person name="Stelly D.M."/>
            <person name="Grimwood J."/>
            <person name="Schmutz J."/>
        </authorList>
    </citation>
    <scope>NUCLEOTIDE SEQUENCE [LARGE SCALE GENOMIC DNA]</scope>
    <source>
        <strain evidence="1">cv. TM-1</strain>
    </source>
</reference>
<dbReference type="KEGG" id="ghi:107955909"/>
<protein>
    <submittedName>
        <fullName evidence="2">Uncharacterized protein</fullName>
    </submittedName>
</protein>
<dbReference type="PaxDb" id="3635-A0A1U8P7S4"/>
<dbReference type="GeneID" id="107955909"/>
<gene>
    <name evidence="2" type="primary">LOC107955909</name>
</gene>
<dbReference type="PANTHER" id="PTHR48475:SF1">
    <property type="entry name" value="RNASE H TYPE-1 DOMAIN-CONTAINING PROTEIN"/>
    <property type="match status" value="1"/>
</dbReference>
<evidence type="ECO:0000313" key="2">
    <source>
        <dbReference type="RefSeq" id="XP_016747180.1"/>
    </source>
</evidence>
<proteinExistence type="predicted"/>
<accession>A0A1U8P7S4</accession>
<dbReference type="AlphaFoldDB" id="A0A1U8P7S4"/>
<evidence type="ECO:0000313" key="1">
    <source>
        <dbReference type="Proteomes" id="UP000818029"/>
    </source>
</evidence>
<dbReference type="Proteomes" id="UP000818029">
    <property type="component" value="Chromosome A07"/>
</dbReference>
<reference evidence="2" key="2">
    <citation type="submission" date="2025-08" db="UniProtKB">
        <authorList>
            <consortium name="RefSeq"/>
        </authorList>
    </citation>
    <scope>IDENTIFICATION</scope>
</reference>
<organism evidence="1 2">
    <name type="scientific">Gossypium hirsutum</name>
    <name type="common">Upland cotton</name>
    <name type="synonym">Gossypium mexicanum</name>
    <dbReference type="NCBI Taxonomy" id="3635"/>
    <lineage>
        <taxon>Eukaryota</taxon>
        <taxon>Viridiplantae</taxon>
        <taxon>Streptophyta</taxon>
        <taxon>Embryophyta</taxon>
        <taxon>Tracheophyta</taxon>
        <taxon>Spermatophyta</taxon>
        <taxon>Magnoliopsida</taxon>
        <taxon>eudicotyledons</taxon>
        <taxon>Gunneridae</taxon>
        <taxon>Pentapetalae</taxon>
        <taxon>rosids</taxon>
        <taxon>malvids</taxon>
        <taxon>Malvales</taxon>
        <taxon>Malvaceae</taxon>
        <taxon>Malvoideae</taxon>
        <taxon>Gossypium</taxon>
    </lineage>
</organism>